<accession>A0AAW1RBL4</accession>
<evidence type="ECO:0000313" key="2">
    <source>
        <dbReference type="EMBL" id="KAK9830968.1"/>
    </source>
</evidence>
<organism evidence="2 3">
    <name type="scientific">Elliptochloris bilobata</name>
    <dbReference type="NCBI Taxonomy" id="381761"/>
    <lineage>
        <taxon>Eukaryota</taxon>
        <taxon>Viridiplantae</taxon>
        <taxon>Chlorophyta</taxon>
        <taxon>core chlorophytes</taxon>
        <taxon>Trebouxiophyceae</taxon>
        <taxon>Trebouxiophyceae incertae sedis</taxon>
        <taxon>Elliptochloris clade</taxon>
        <taxon>Elliptochloris</taxon>
    </lineage>
</organism>
<evidence type="ECO:0000256" key="1">
    <source>
        <dbReference type="SAM" id="MobiDB-lite"/>
    </source>
</evidence>
<evidence type="ECO:0000313" key="3">
    <source>
        <dbReference type="Proteomes" id="UP001445335"/>
    </source>
</evidence>
<dbReference type="Proteomes" id="UP001445335">
    <property type="component" value="Unassembled WGS sequence"/>
</dbReference>
<gene>
    <name evidence="2" type="ORF">WJX81_003575</name>
</gene>
<proteinExistence type="predicted"/>
<dbReference type="EMBL" id="JALJOU010000048">
    <property type="protein sequence ID" value="KAK9830968.1"/>
    <property type="molecule type" value="Genomic_DNA"/>
</dbReference>
<comment type="caution">
    <text evidence="2">The sequence shown here is derived from an EMBL/GenBank/DDBJ whole genome shotgun (WGS) entry which is preliminary data.</text>
</comment>
<sequence length="185" mass="19277">MGMKQEHAVRIGLGELAMTVSLRPLRQPTGSRRDRGGVSAEPGEPSAAVVRTADGRLGYLHAVTRAAEGDDGPFVHGLLLSVLHATHSMPLQPCAPPDTAALGAEQMQWLVERVLKGAAALPGKLDVACAAAAKVQRGAAVGGLPQVVRELRECLLAMQQSARSRAVGRGLDKVLAALDGQSELD</sequence>
<name>A0AAW1RBL4_9CHLO</name>
<dbReference type="AlphaFoldDB" id="A0AAW1RBL4"/>
<protein>
    <submittedName>
        <fullName evidence="2">Uncharacterized protein</fullName>
    </submittedName>
</protein>
<keyword evidence="3" id="KW-1185">Reference proteome</keyword>
<feature type="region of interest" description="Disordered" evidence="1">
    <location>
        <begin position="22"/>
        <end position="46"/>
    </location>
</feature>
<reference evidence="2 3" key="1">
    <citation type="journal article" date="2024" name="Nat. Commun.">
        <title>Phylogenomics reveals the evolutionary origins of lichenization in chlorophyte algae.</title>
        <authorList>
            <person name="Puginier C."/>
            <person name="Libourel C."/>
            <person name="Otte J."/>
            <person name="Skaloud P."/>
            <person name="Haon M."/>
            <person name="Grisel S."/>
            <person name="Petersen M."/>
            <person name="Berrin J.G."/>
            <person name="Delaux P.M."/>
            <person name="Dal Grande F."/>
            <person name="Keller J."/>
        </authorList>
    </citation>
    <scope>NUCLEOTIDE SEQUENCE [LARGE SCALE GENOMIC DNA]</scope>
    <source>
        <strain evidence="2 3">SAG 245.80</strain>
    </source>
</reference>